<accession>A0ABT5DU84</accession>
<evidence type="ECO:0000313" key="2">
    <source>
        <dbReference type="Proteomes" id="UP001221686"/>
    </source>
</evidence>
<gene>
    <name evidence="1" type="ORF">POL25_03690</name>
</gene>
<protein>
    <submittedName>
        <fullName evidence="1">Uncharacterized protein</fullName>
    </submittedName>
</protein>
<reference evidence="1 2" key="1">
    <citation type="submission" date="2022-11" db="EMBL/GenBank/DDBJ databases">
        <title>Minimal conservation of predation-associated metabolite biosynthetic gene clusters underscores biosynthetic potential of Myxococcota including descriptions for ten novel species: Archangium lansinium sp. nov., Myxococcus landrumus sp. nov., Nannocystis bai.</title>
        <authorList>
            <person name="Ahearne A."/>
            <person name="Stevens C."/>
            <person name="Dowd S."/>
        </authorList>
    </citation>
    <scope>NUCLEOTIDE SEQUENCE [LARGE SCALE GENOMIC DNA]</scope>
    <source>
        <strain evidence="1 2">BB15-2</strain>
    </source>
</reference>
<sequence length="316" mass="34180">MLVAAGEVVAPSRMGIAHDRFYFFPAATPGAIALLVRVVRPSAPNAAEPAVVFAEKLADAKARALAWACSGTARPPVPLGDFGPYLDGTSPTDAALLAFHGRELELWFTAMEARPDALAMGPGGDEEAFWDWLEASLDDDAFVAGLRRPATSMRVRLVTEADARLIDTPLLLIDDVDWLTGEEFARLEDGGLAALLAKPPATSPTVTEAEFRAVKLGLVERALADDFKRGDRRAAAFRVKELGRFDPPAALASIERIAGSLKWRDDRKSITWALAYALHGMRGEPGRAALLERWQAASDGLRRDVLAELDKLDRSP</sequence>
<name>A0ABT5DU84_9BACT</name>
<comment type="caution">
    <text evidence="1">The sequence shown here is derived from an EMBL/GenBank/DDBJ whole genome shotgun (WGS) entry which is preliminary data.</text>
</comment>
<dbReference type="EMBL" id="JAQNDL010000001">
    <property type="protein sequence ID" value="MDC0715982.1"/>
    <property type="molecule type" value="Genomic_DNA"/>
</dbReference>
<dbReference type="RefSeq" id="WP_272084421.1">
    <property type="nucleotide sequence ID" value="NZ_JAQNDL010000001.1"/>
</dbReference>
<proteinExistence type="predicted"/>
<keyword evidence="2" id="KW-1185">Reference proteome</keyword>
<evidence type="ECO:0000313" key="1">
    <source>
        <dbReference type="EMBL" id="MDC0715982.1"/>
    </source>
</evidence>
<dbReference type="Proteomes" id="UP001221686">
    <property type="component" value="Unassembled WGS sequence"/>
</dbReference>
<organism evidence="1 2">
    <name type="scientific">Nannocystis bainbridge</name>
    <dbReference type="NCBI Taxonomy" id="2995303"/>
    <lineage>
        <taxon>Bacteria</taxon>
        <taxon>Pseudomonadati</taxon>
        <taxon>Myxococcota</taxon>
        <taxon>Polyangia</taxon>
        <taxon>Nannocystales</taxon>
        <taxon>Nannocystaceae</taxon>
        <taxon>Nannocystis</taxon>
    </lineage>
</organism>